<organism evidence="6 7">
    <name type="scientific">Mycena belliarum</name>
    <dbReference type="NCBI Taxonomy" id="1033014"/>
    <lineage>
        <taxon>Eukaryota</taxon>
        <taxon>Fungi</taxon>
        <taxon>Dikarya</taxon>
        <taxon>Basidiomycota</taxon>
        <taxon>Agaricomycotina</taxon>
        <taxon>Agaricomycetes</taxon>
        <taxon>Agaricomycetidae</taxon>
        <taxon>Agaricales</taxon>
        <taxon>Marasmiineae</taxon>
        <taxon>Mycenaceae</taxon>
        <taxon>Mycena</taxon>
    </lineage>
</organism>
<dbReference type="AlphaFoldDB" id="A0AAD6TY71"/>
<dbReference type="PANTHER" id="PTHR46481">
    <property type="entry name" value="ZINC FINGER BED DOMAIN-CONTAINING PROTEIN 4"/>
    <property type="match status" value="1"/>
</dbReference>
<feature type="non-terminal residue" evidence="6">
    <location>
        <position position="1"/>
    </location>
</feature>
<evidence type="ECO:0000256" key="3">
    <source>
        <dbReference type="ARBA" id="ARBA00022771"/>
    </source>
</evidence>
<proteinExistence type="predicted"/>
<evidence type="ECO:0000256" key="5">
    <source>
        <dbReference type="ARBA" id="ARBA00023242"/>
    </source>
</evidence>
<name>A0AAD6TY71_9AGAR</name>
<evidence type="ECO:0000256" key="2">
    <source>
        <dbReference type="ARBA" id="ARBA00022723"/>
    </source>
</evidence>
<keyword evidence="2" id="KW-0479">Metal-binding</keyword>
<dbReference type="EMBL" id="JARJCN010000066">
    <property type="protein sequence ID" value="KAJ7078468.1"/>
    <property type="molecule type" value="Genomic_DNA"/>
</dbReference>
<evidence type="ECO:0000313" key="7">
    <source>
        <dbReference type="Proteomes" id="UP001222325"/>
    </source>
</evidence>
<dbReference type="GO" id="GO:0005634">
    <property type="term" value="C:nucleus"/>
    <property type="evidence" value="ECO:0007669"/>
    <property type="project" value="UniProtKB-SubCell"/>
</dbReference>
<gene>
    <name evidence="6" type="ORF">B0H15DRAFT_735461</name>
</gene>
<dbReference type="InterPro" id="IPR052035">
    <property type="entry name" value="ZnF_BED_domain_contain"/>
</dbReference>
<evidence type="ECO:0000256" key="1">
    <source>
        <dbReference type="ARBA" id="ARBA00004123"/>
    </source>
</evidence>
<sequence length="240" mass="27131">ERLRKLWCSPIYNLYKAKVDVCYEGDRKYHLFHCASKKCKLGKHGKPGTVRRYLDSKDQASTGNLITHAKQCRGTQWVQNVMEGEKSKNKGGRDGSIYAAFARLGQRVRSFSHRPHTSQETRAHIVRWITESNRPAKIVTDPGFEMLMKTGRPSTNLPSPRQVARDVHASFQLCRARVANLLQEQAGKLSFSTDAWTSPNHRAIIGWVVHLQHQGKALSFLLDIKELPESHTGEALASAF</sequence>
<comment type="subcellular location">
    <subcellularLocation>
        <location evidence="1">Nucleus</location>
    </subcellularLocation>
</comment>
<comment type="caution">
    <text evidence="6">The sequence shown here is derived from an EMBL/GenBank/DDBJ whole genome shotgun (WGS) entry which is preliminary data.</text>
</comment>
<dbReference type="Proteomes" id="UP001222325">
    <property type="component" value="Unassembled WGS sequence"/>
</dbReference>
<dbReference type="SUPFAM" id="SSF140996">
    <property type="entry name" value="Hermes dimerisation domain"/>
    <property type="match status" value="1"/>
</dbReference>
<keyword evidence="4" id="KW-0862">Zinc</keyword>
<feature type="non-terminal residue" evidence="6">
    <location>
        <position position="240"/>
    </location>
</feature>
<accession>A0AAD6TY71</accession>
<reference evidence="6" key="1">
    <citation type="submission" date="2023-03" db="EMBL/GenBank/DDBJ databases">
        <title>Massive genome expansion in bonnet fungi (Mycena s.s.) driven by repeated elements and novel gene families across ecological guilds.</title>
        <authorList>
            <consortium name="Lawrence Berkeley National Laboratory"/>
            <person name="Harder C.B."/>
            <person name="Miyauchi S."/>
            <person name="Viragh M."/>
            <person name="Kuo A."/>
            <person name="Thoen E."/>
            <person name="Andreopoulos B."/>
            <person name="Lu D."/>
            <person name="Skrede I."/>
            <person name="Drula E."/>
            <person name="Henrissat B."/>
            <person name="Morin E."/>
            <person name="Kohler A."/>
            <person name="Barry K."/>
            <person name="LaButti K."/>
            <person name="Morin E."/>
            <person name="Salamov A."/>
            <person name="Lipzen A."/>
            <person name="Mereny Z."/>
            <person name="Hegedus B."/>
            <person name="Baldrian P."/>
            <person name="Stursova M."/>
            <person name="Weitz H."/>
            <person name="Taylor A."/>
            <person name="Grigoriev I.V."/>
            <person name="Nagy L.G."/>
            <person name="Martin F."/>
            <person name="Kauserud H."/>
        </authorList>
    </citation>
    <scope>NUCLEOTIDE SEQUENCE</scope>
    <source>
        <strain evidence="6">CBHHK173m</strain>
    </source>
</reference>
<dbReference type="PANTHER" id="PTHR46481:SF10">
    <property type="entry name" value="ZINC FINGER BED DOMAIN-CONTAINING PROTEIN 39"/>
    <property type="match status" value="1"/>
</dbReference>
<keyword evidence="3" id="KW-0863">Zinc-finger</keyword>
<evidence type="ECO:0000313" key="6">
    <source>
        <dbReference type="EMBL" id="KAJ7078468.1"/>
    </source>
</evidence>
<keyword evidence="5" id="KW-0539">Nucleus</keyword>
<dbReference type="GO" id="GO:0008270">
    <property type="term" value="F:zinc ion binding"/>
    <property type="evidence" value="ECO:0007669"/>
    <property type="project" value="UniProtKB-KW"/>
</dbReference>
<keyword evidence="7" id="KW-1185">Reference proteome</keyword>
<protein>
    <submittedName>
        <fullName evidence="6">Uncharacterized protein</fullName>
    </submittedName>
</protein>
<evidence type="ECO:0000256" key="4">
    <source>
        <dbReference type="ARBA" id="ARBA00022833"/>
    </source>
</evidence>